<dbReference type="Gene3D" id="1.10.10.10">
    <property type="entry name" value="Winged helix-like DNA-binding domain superfamily/Winged helix DNA-binding domain"/>
    <property type="match status" value="1"/>
</dbReference>
<accession>A0ABV7BRJ0</accession>
<keyword evidence="3" id="KW-0731">Sigma factor</keyword>
<evidence type="ECO:0000259" key="7">
    <source>
        <dbReference type="Pfam" id="PF08281"/>
    </source>
</evidence>
<dbReference type="PANTHER" id="PTHR43133:SF8">
    <property type="entry name" value="RNA POLYMERASE SIGMA FACTOR HI_1459-RELATED"/>
    <property type="match status" value="1"/>
</dbReference>
<dbReference type="Pfam" id="PF04542">
    <property type="entry name" value="Sigma70_r2"/>
    <property type="match status" value="1"/>
</dbReference>
<dbReference type="Proteomes" id="UP001595420">
    <property type="component" value="Unassembled WGS sequence"/>
</dbReference>
<dbReference type="NCBIfam" id="TIGR02937">
    <property type="entry name" value="sigma70-ECF"/>
    <property type="match status" value="1"/>
</dbReference>
<dbReference type="InterPro" id="IPR014284">
    <property type="entry name" value="RNA_pol_sigma-70_dom"/>
</dbReference>
<protein>
    <submittedName>
        <fullName evidence="8">Sigma-70 family RNA polymerase sigma factor</fullName>
    </submittedName>
</protein>
<dbReference type="SUPFAM" id="SSF88946">
    <property type="entry name" value="Sigma2 domain of RNA polymerase sigma factors"/>
    <property type="match status" value="1"/>
</dbReference>
<keyword evidence="4" id="KW-0238">DNA-binding</keyword>
<keyword evidence="5" id="KW-0804">Transcription</keyword>
<dbReference type="InterPro" id="IPR007627">
    <property type="entry name" value="RNA_pol_sigma70_r2"/>
</dbReference>
<evidence type="ECO:0000259" key="6">
    <source>
        <dbReference type="Pfam" id="PF04542"/>
    </source>
</evidence>
<organism evidence="8 9">
    <name type="scientific">Falsiroseomonas tokyonensis</name>
    <dbReference type="NCBI Taxonomy" id="430521"/>
    <lineage>
        <taxon>Bacteria</taxon>
        <taxon>Pseudomonadati</taxon>
        <taxon>Pseudomonadota</taxon>
        <taxon>Alphaproteobacteria</taxon>
        <taxon>Acetobacterales</taxon>
        <taxon>Roseomonadaceae</taxon>
        <taxon>Falsiroseomonas</taxon>
    </lineage>
</organism>
<evidence type="ECO:0000313" key="8">
    <source>
        <dbReference type="EMBL" id="MFC3000305.1"/>
    </source>
</evidence>
<reference evidence="9" key="1">
    <citation type="journal article" date="2019" name="Int. J. Syst. Evol. Microbiol.">
        <title>The Global Catalogue of Microorganisms (GCM) 10K type strain sequencing project: providing services to taxonomists for standard genome sequencing and annotation.</title>
        <authorList>
            <consortium name="The Broad Institute Genomics Platform"/>
            <consortium name="The Broad Institute Genome Sequencing Center for Infectious Disease"/>
            <person name="Wu L."/>
            <person name="Ma J."/>
        </authorList>
    </citation>
    <scope>NUCLEOTIDE SEQUENCE [LARGE SCALE GENOMIC DNA]</scope>
    <source>
        <strain evidence="9">CGMCC 1.16855</strain>
    </source>
</reference>
<dbReference type="SUPFAM" id="SSF88659">
    <property type="entry name" value="Sigma3 and sigma4 domains of RNA polymerase sigma factors"/>
    <property type="match status" value="1"/>
</dbReference>
<evidence type="ECO:0000256" key="1">
    <source>
        <dbReference type="ARBA" id="ARBA00010641"/>
    </source>
</evidence>
<dbReference type="InterPro" id="IPR039425">
    <property type="entry name" value="RNA_pol_sigma-70-like"/>
</dbReference>
<name>A0ABV7BRJ0_9PROT</name>
<feature type="domain" description="RNA polymerase sigma factor 70 region 4 type 2" evidence="7">
    <location>
        <begin position="138"/>
        <end position="184"/>
    </location>
</feature>
<dbReference type="InterPro" id="IPR036388">
    <property type="entry name" value="WH-like_DNA-bd_sf"/>
</dbReference>
<sequence length="191" mass="21329">MGVTAEWVSAPAVPEAGEAALMARVAAGEEAAFRLLAERHAPPLLRFADRMLRNRAEAEEVVQEVLWRLWRQAGRFDAERGRLATWLHAIAWRLCLDRLRRRGADLPLDAAAEARDAAPSPLDLASRQAEMAALAVHLAALPERQRAALTLFYHQEMEGPEAAAVLRLDLRAFWSLLRRGRAALRARMRGD</sequence>
<proteinExistence type="inferred from homology"/>
<dbReference type="Gene3D" id="1.10.1740.10">
    <property type="match status" value="1"/>
</dbReference>
<evidence type="ECO:0000256" key="4">
    <source>
        <dbReference type="ARBA" id="ARBA00023125"/>
    </source>
</evidence>
<dbReference type="InterPro" id="IPR013324">
    <property type="entry name" value="RNA_pol_sigma_r3/r4-like"/>
</dbReference>
<keyword evidence="9" id="KW-1185">Reference proteome</keyword>
<comment type="similarity">
    <text evidence="1">Belongs to the sigma-70 factor family. ECF subfamily.</text>
</comment>
<gene>
    <name evidence="8" type="ORF">ACFOD3_10400</name>
</gene>
<evidence type="ECO:0000256" key="2">
    <source>
        <dbReference type="ARBA" id="ARBA00023015"/>
    </source>
</evidence>
<dbReference type="EMBL" id="JBHRSB010000002">
    <property type="protein sequence ID" value="MFC3000305.1"/>
    <property type="molecule type" value="Genomic_DNA"/>
</dbReference>
<feature type="domain" description="RNA polymerase sigma-70 region 2" evidence="6">
    <location>
        <begin position="36"/>
        <end position="103"/>
    </location>
</feature>
<dbReference type="InterPro" id="IPR013325">
    <property type="entry name" value="RNA_pol_sigma_r2"/>
</dbReference>
<keyword evidence="2" id="KW-0805">Transcription regulation</keyword>
<comment type="caution">
    <text evidence="8">The sequence shown here is derived from an EMBL/GenBank/DDBJ whole genome shotgun (WGS) entry which is preliminary data.</text>
</comment>
<evidence type="ECO:0000313" key="9">
    <source>
        <dbReference type="Proteomes" id="UP001595420"/>
    </source>
</evidence>
<dbReference type="PANTHER" id="PTHR43133">
    <property type="entry name" value="RNA POLYMERASE ECF-TYPE SIGMA FACTO"/>
    <property type="match status" value="1"/>
</dbReference>
<dbReference type="Pfam" id="PF08281">
    <property type="entry name" value="Sigma70_r4_2"/>
    <property type="match status" value="1"/>
</dbReference>
<evidence type="ECO:0000256" key="5">
    <source>
        <dbReference type="ARBA" id="ARBA00023163"/>
    </source>
</evidence>
<dbReference type="InterPro" id="IPR013249">
    <property type="entry name" value="RNA_pol_sigma70_r4_t2"/>
</dbReference>
<evidence type="ECO:0000256" key="3">
    <source>
        <dbReference type="ARBA" id="ARBA00023082"/>
    </source>
</evidence>